<evidence type="ECO:0000313" key="2">
    <source>
        <dbReference type="Proteomes" id="UP001281147"/>
    </source>
</evidence>
<organism evidence="1 2">
    <name type="scientific">Vermiconidia calcicola</name>
    <dbReference type="NCBI Taxonomy" id="1690605"/>
    <lineage>
        <taxon>Eukaryota</taxon>
        <taxon>Fungi</taxon>
        <taxon>Dikarya</taxon>
        <taxon>Ascomycota</taxon>
        <taxon>Pezizomycotina</taxon>
        <taxon>Dothideomycetes</taxon>
        <taxon>Dothideomycetidae</taxon>
        <taxon>Mycosphaerellales</taxon>
        <taxon>Extremaceae</taxon>
        <taxon>Vermiconidia</taxon>
    </lineage>
</organism>
<accession>A0ACC3MDJ6</accession>
<protein>
    <submittedName>
        <fullName evidence="1">Uncharacterized protein</fullName>
    </submittedName>
</protein>
<reference evidence="1" key="1">
    <citation type="submission" date="2023-07" db="EMBL/GenBank/DDBJ databases">
        <title>Black Yeasts Isolated from many extreme environments.</title>
        <authorList>
            <person name="Coleine C."/>
            <person name="Stajich J.E."/>
            <person name="Selbmann L."/>
        </authorList>
    </citation>
    <scope>NUCLEOTIDE SEQUENCE</scope>
    <source>
        <strain evidence="1">CCFEE 5714</strain>
    </source>
</reference>
<dbReference type="Proteomes" id="UP001281147">
    <property type="component" value="Unassembled WGS sequence"/>
</dbReference>
<comment type="caution">
    <text evidence="1">The sequence shown here is derived from an EMBL/GenBank/DDBJ whole genome shotgun (WGS) entry which is preliminary data.</text>
</comment>
<dbReference type="EMBL" id="JAUTXU010000333">
    <property type="protein sequence ID" value="KAK3684640.1"/>
    <property type="molecule type" value="Genomic_DNA"/>
</dbReference>
<sequence length="266" mass="29345">MNAAALQTFSGVSSKIEEMLPSYQCTEQLPTEFPPGLMEMTQDRLMQLCIPALELPRSDMPEYVRFIGTLLGANDPKPLPRWWRSFVMDDDSRPLIALTQGTMPTVDPTELILPTISACKDLAVRLVVCAIHAALPASFTLSATVRWAGWIHFEELFKYTSLVINNGGYGGINQAFAYGIPMIVAGRSEDKLETTLRAEITGAAINLRTRSPSTEQVKDAVEKMLKDEWWKSSALELKSAYAQCDACGSFVRAVDDLAAEVYGKCP</sequence>
<keyword evidence="2" id="KW-1185">Reference proteome</keyword>
<proteinExistence type="predicted"/>
<name>A0ACC3MDJ6_9PEZI</name>
<evidence type="ECO:0000313" key="1">
    <source>
        <dbReference type="EMBL" id="KAK3684640.1"/>
    </source>
</evidence>
<gene>
    <name evidence="1" type="ORF">LTR37_020072</name>
</gene>